<dbReference type="Pfam" id="PF03706">
    <property type="entry name" value="LPG_synthase_TM"/>
    <property type="match status" value="1"/>
</dbReference>
<evidence type="ECO:0000256" key="5">
    <source>
        <dbReference type="ARBA" id="ARBA00023136"/>
    </source>
</evidence>
<keyword evidence="3 6" id="KW-0812">Transmembrane</keyword>
<organism evidence="7">
    <name type="scientific">marine metagenome</name>
    <dbReference type="NCBI Taxonomy" id="408172"/>
    <lineage>
        <taxon>unclassified sequences</taxon>
        <taxon>metagenomes</taxon>
        <taxon>ecological metagenomes</taxon>
    </lineage>
</organism>
<evidence type="ECO:0000313" key="7">
    <source>
        <dbReference type="EMBL" id="SUZ91384.1"/>
    </source>
</evidence>
<feature type="transmembrane region" description="Helical" evidence="6">
    <location>
        <begin position="150"/>
        <end position="173"/>
    </location>
</feature>
<dbReference type="GO" id="GO:0005886">
    <property type="term" value="C:plasma membrane"/>
    <property type="evidence" value="ECO:0007669"/>
    <property type="project" value="UniProtKB-SubCell"/>
</dbReference>
<evidence type="ECO:0000256" key="6">
    <source>
        <dbReference type="SAM" id="Phobius"/>
    </source>
</evidence>
<feature type="transmembrane region" description="Helical" evidence="6">
    <location>
        <begin position="39"/>
        <end position="58"/>
    </location>
</feature>
<evidence type="ECO:0000256" key="3">
    <source>
        <dbReference type="ARBA" id="ARBA00022692"/>
    </source>
</evidence>
<dbReference type="InterPro" id="IPR022791">
    <property type="entry name" value="L-PG_synthase/AglD"/>
</dbReference>
<dbReference type="EMBL" id="UINC01001970">
    <property type="protein sequence ID" value="SUZ91384.1"/>
    <property type="molecule type" value="Genomic_DNA"/>
</dbReference>
<accession>A0A381RJI3</accession>
<feature type="transmembrane region" description="Helical" evidence="6">
    <location>
        <begin position="7"/>
        <end position="27"/>
    </location>
</feature>
<name>A0A381RJI3_9ZZZZ</name>
<dbReference type="AlphaFoldDB" id="A0A381RJI3"/>
<evidence type="ECO:0008006" key="8">
    <source>
        <dbReference type="Google" id="ProtNLM"/>
    </source>
</evidence>
<evidence type="ECO:0000256" key="2">
    <source>
        <dbReference type="ARBA" id="ARBA00022475"/>
    </source>
</evidence>
<feature type="transmembrane region" description="Helical" evidence="6">
    <location>
        <begin position="255"/>
        <end position="281"/>
    </location>
</feature>
<feature type="transmembrane region" description="Helical" evidence="6">
    <location>
        <begin position="301"/>
        <end position="320"/>
    </location>
</feature>
<proteinExistence type="predicted"/>
<dbReference type="PANTHER" id="PTHR39087">
    <property type="entry name" value="UPF0104 MEMBRANE PROTEIN MJ1595"/>
    <property type="match status" value="1"/>
</dbReference>
<comment type="subcellular location">
    <subcellularLocation>
        <location evidence="1">Cell membrane</location>
        <topology evidence="1">Multi-pass membrane protein</topology>
    </subcellularLocation>
</comment>
<keyword evidence="4 6" id="KW-1133">Transmembrane helix</keyword>
<protein>
    <recommendedName>
        <fullName evidence="8">Flippase-like domain-containing protein</fullName>
    </recommendedName>
</protein>
<keyword evidence="2" id="KW-1003">Cell membrane</keyword>
<gene>
    <name evidence="7" type="ORF">METZ01_LOCUS44238</name>
</gene>
<evidence type="ECO:0000256" key="1">
    <source>
        <dbReference type="ARBA" id="ARBA00004651"/>
    </source>
</evidence>
<dbReference type="NCBIfam" id="TIGR00374">
    <property type="entry name" value="flippase-like domain"/>
    <property type="match status" value="1"/>
</dbReference>
<feature type="transmembrane region" description="Helical" evidence="6">
    <location>
        <begin position="111"/>
        <end position="138"/>
    </location>
</feature>
<sequence>MTHHLRTVAIVVLTVGLLVFFLLGVNLEEVWGEMRGGHTGFLLLASLMQALLYLLRAWRWRLLLRPIGRVRYGIALRATIIGFGLSAMLPARPGEVARAYVLARRVGFSTTATFATIIFERLLDLITVLLLFGAFLTFFDPGVEHLNARVLTALKVGATVSGAASLFALWAAFTIAGRPGALNWILGPISRLLPRRAAEIVDGLAAKVASGFSVVRQPGVLVGALAASIILWLAIAVGAWAAVSAYRLAVPFTGTFLLLALLLVGVAVPTPGAVGGFHAAFYLGLTAFYGAPPDSAAATAIVFHAISFIPVALAGLVLMAQEGMTFTSVRHAAAGKNAEGS</sequence>
<evidence type="ECO:0000256" key="4">
    <source>
        <dbReference type="ARBA" id="ARBA00022989"/>
    </source>
</evidence>
<feature type="transmembrane region" description="Helical" evidence="6">
    <location>
        <begin position="220"/>
        <end position="243"/>
    </location>
</feature>
<feature type="transmembrane region" description="Helical" evidence="6">
    <location>
        <begin position="70"/>
        <end position="91"/>
    </location>
</feature>
<keyword evidence="5 6" id="KW-0472">Membrane</keyword>
<dbReference type="PANTHER" id="PTHR39087:SF2">
    <property type="entry name" value="UPF0104 MEMBRANE PROTEIN MJ1595"/>
    <property type="match status" value="1"/>
</dbReference>
<reference evidence="7" key="1">
    <citation type="submission" date="2018-05" db="EMBL/GenBank/DDBJ databases">
        <authorList>
            <person name="Lanie J.A."/>
            <person name="Ng W.-L."/>
            <person name="Kazmierczak K.M."/>
            <person name="Andrzejewski T.M."/>
            <person name="Davidsen T.M."/>
            <person name="Wayne K.J."/>
            <person name="Tettelin H."/>
            <person name="Glass J.I."/>
            <person name="Rusch D."/>
            <person name="Podicherti R."/>
            <person name="Tsui H.-C.T."/>
            <person name="Winkler M.E."/>
        </authorList>
    </citation>
    <scope>NUCLEOTIDE SEQUENCE</scope>
</reference>